<accession>A0A9Q1GDU7</accession>
<gene>
    <name evidence="1" type="ORF">SKAU_G00025040</name>
</gene>
<comment type="caution">
    <text evidence="1">The sequence shown here is derived from an EMBL/GenBank/DDBJ whole genome shotgun (WGS) entry which is preliminary data.</text>
</comment>
<dbReference type="Proteomes" id="UP001152622">
    <property type="component" value="Chromosome 1"/>
</dbReference>
<name>A0A9Q1GDU7_SYNKA</name>
<organism evidence="1 2">
    <name type="scientific">Synaphobranchus kaupii</name>
    <name type="common">Kaup's arrowtooth eel</name>
    <dbReference type="NCBI Taxonomy" id="118154"/>
    <lineage>
        <taxon>Eukaryota</taxon>
        <taxon>Metazoa</taxon>
        <taxon>Chordata</taxon>
        <taxon>Craniata</taxon>
        <taxon>Vertebrata</taxon>
        <taxon>Euteleostomi</taxon>
        <taxon>Actinopterygii</taxon>
        <taxon>Neopterygii</taxon>
        <taxon>Teleostei</taxon>
        <taxon>Anguilliformes</taxon>
        <taxon>Synaphobranchidae</taxon>
        <taxon>Synaphobranchus</taxon>
    </lineage>
</organism>
<dbReference type="EMBL" id="JAINUF010000001">
    <property type="protein sequence ID" value="KAJ8381726.1"/>
    <property type="molecule type" value="Genomic_DNA"/>
</dbReference>
<evidence type="ECO:0000313" key="2">
    <source>
        <dbReference type="Proteomes" id="UP001152622"/>
    </source>
</evidence>
<sequence>MILALSTGSVYTVRQLYPSASGAHGGRFLAALNVGRERQGRGVWGISPVGLEGESTSITPLKYTLRWSGLLLLRGNGSRRGQLSPGLGLPIAAGRDATWQRWQRVAVCVFRRGGTGTKLQLLASSTVKGDM</sequence>
<protein>
    <submittedName>
        <fullName evidence="1">Uncharacterized protein</fullName>
    </submittedName>
</protein>
<proteinExistence type="predicted"/>
<dbReference type="AlphaFoldDB" id="A0A9Q1GDU7"/>
<reference evidence="1" key="1">
    <citation type="journal article" date="2023" name="Science">
        <title>Genome structures resolve the early diversification of teleost fishes.</title>
        <authorList>
            <person name="Parey E."/>
            <person name="Louis A."/>
            <person name="Montfort J."/>
            <person name="Bouchez O."/>
            <person name="Roques C."/>
            <person name="Iampietro C."/>
            <person name="Lluch J."/>
            <person name="Castinel A."/>
            <person name="Donnadieu C."/>
            <person name="Desvignes T."/>
            <person name="Floi Bucao C."/>
            <person name="Jouanno E."/>
            <person name="Wen M."/>
            <person name="Mejri S."/>
            <person name="Dirks R."/>
            <person name="Jansen H."/>
            <person name="Henkel C."/>
            <person name="Chen W.J."/>
            <person name="Zahm M."/>
            <person name="Cabau C."/>
            <person name="Klopp C."/>
            <person name="Thompson A.W."/>
            <person name="Robinson-Rechavi M."/>
            <person name="Braasch I."/>
            <person name="Lecointre G."/>
            <person name="Bobe J."/>
            <person name="Postlethwait J.H."/>
            <person name="Berthelot C."/>
            <person name="Roest Crollius H."/>
            <person name="Guiguen Y."/>
        </authorList>
    </citation>
    <scope>NUCLEOTIDE SEQUENCE</scope>
    <source>
        <strain evidence="1">WJC10195</strain>
    </source>
</reference>
<evidence type="ECO:0000313" key="1">
    <source>
        <dbReference type="EMBL" id="KAJ8381726.1"/>
    </source>
</evidence>
<keyword evidence="2" id="KW-1185">Reference proteome</keyword>